<dbReference type="EMBL" id="FNPF01000016">
    <property type="protein sequence ID" value="SDY73411.1"/>
    <property type="molecule type" value="Genomic_DNA"/>
</dbReference>
<feature type="region of interest" description="Disordered" evidence="1">
    <location>
        <begin position="57"/>
        <end position="78"/>
    </location>
</feature>
<reference evidence="2 3" key="1">
    <citation type="submission" date="2016-10" db="EMBL/GenBank/DDBJ databases">
        <authorList>
            <person name="de Groot N.N."/>
        </authorList>
    </citation>
    <scope>NUCLEOTIDE SEQUENCE [LARGE SCALE GENOMIC DNA]</scope>
    <source>
        <strain evidence="2 3">DSM 26880</strain>
    </source>
</reference>
<evidence type="ECO:0000256" key="1">
    <source>
        <dbReference type="SAM" id="MobiDB-lite"/>
    </source>
</evidence>
<dbReference type="AlphaFoldDB" id="A0A1H3M9Q2"/>
<dbReference type="Proteomes" id="UP000199286">
    <property type="component" value="Unassembled WGS sequence"/>
</dbReference>
<keyword evidence="3" id="KW-1185">Reference proteome</keyword>
<protein>
    <submittedName>
        <fullName evidence="2">Uncharacterized protein</fullName>
    </submittedName>
</protein>
<organism evidence="2 3">
    <name type="scientific">Citreimonas salinaria</name>
    <dbReference type="NCBI Taxonomy" id="321339"/>
    <lineage>
        <taxon>Bacteria</taxon>
        <taxon>Pseudomonadati</taxon>
        <taxon>Pseudomonadota</taxon>
        <taxon>Alphaproteobacteria</taxon>
        <taxon>Rhodobacterales</taxon>
        <taxon>Roseobacteraceae</taxon>
        <taxon>Citreimonas</taxon>
    </lineage>
</organism>
<dbReference type="RefSeq" id="WP_089884912.1">
    <property type="nucleotide sequence ID" value="NZ_FNPF01000016.1"/>
</dbReference>
<name>A0A1H3M9Q2_9RHOB</name>
<dbReference type="OrthoDB" id="7657891at2"/>
<gene>
    <name evidence="2" type="ORF">SAMN05444340_11647</name>
</gene>
<sequence>MADMSDMTWTKKRLAEVLGEDRGLDDYTASAVAMFGPDDLDEMLKMEREAALQAFSQAARASRDARGPGAAEGGSRPTFVAKDLERGLSAARAALEMVPAGTRSEKANALLADCHCPEPGARG</sequence>
<evidence type="ECO:0000313" key="3">
    <source>
        <dbReference type="Proteomes" id="UP000199286"/>
    </source>
</evidence>
<proteinExistence type="predicted"/>
<accession>A0A1H3M9Q2</accession>
<dbReference type="STRING" id="321339.SAMN05444340_11647"/>
<evidence type="ECO:0000313" key="2">
    <source>
        <dbReference type="EMBL" id="SDY73411.1"/>
    </source>
</evidence>